<gene>
    <name evidence="3" type="ORF">A4X06_0g2388</name>
</gene>
<name>A0A8X7MWJ5_9BASI</name>
<evidence type="ECO:0000259" key="2">
    <source>
        <dbReference type="Pfam" id="PF10213"/>
    </source>
</evidence>
<dbReference type="AlphaFoldDB" id="A0A8X7MWJ5"/>
<sequence length="305" mass="33578">MTLPLTSQASRRATAGAARTLLSAGGASSSSSSAGSSSSNTNTQRAFSTSHSSHAKPRKARVAADAAMNIRKLKAFQYDDIPTLGHEILDYNRDFLRVFRLVELELPKLAAFRQPFTGADLGAIIKLRFVHHQGETHPENRKVVLSVNVSELFSHPSSPLPTPAAKHKFLLLAGERYSPLAGLKDARDKLRIELARSTREGAVGWNGSELKSAEANLSDEQEEGLRNAWMGQVKIGGDRFPNERMNATWCLDTLQKLIHEANQRPEHMTNVPLDPRPQLARDARAHAFGRSNAVSLRDFPSEWLS</sequence>
<dbReference type="Pfam" id="PF10213">
    <property type="entry name" value="MRP-S28"/>
    <property type="match status" value="1"/>
</dbReference>
<reference evidence="3" key="1">
    <citation type="submission" date="2016-04" db="EMBL/GenBank/DDBJ databases">
        <authorList>
            <person name="Nguyen H.D."/>
            <person name="Samba Siva P."/>
            <person name="Cullis J."/>
            <person name="Levesque C.A."/>
            <person name="Hambleton S."/>
        </authorList>
    </citation>
    <scope>NUCLEOTIDE SEQUENCE</scope>
    <source>
        <strain evidence="3">DAOMC 236426</strain>
    </source>
</reference>
<feature type="compositionally biased region" description="Low complexity" evidence="1">
    <location>
        <begin position="24"/>
        <end position="39"/>
    </location>
</feature>
<dbReference type="PANTHER" id="PTHR13490:SF0">
    <property type="entry name" value="SMALL RIBOSOMAL SUBUNIT PROTEIN MS35"/>
    <property type="match status" value="1"/>
</dbReference>
<dbReference type="GO" id="GO:0003735">
    <property type="term" value="F:structural constituent of ribosome"/>
    <property type="evidence" value="ECO:0007669"/>
    <property type="project" value="InterPro"/>
</dbReference>
<dbReference type="EMBL" id="LWDE02000183">
    <property type="protein sequence ID" value="KAE8252164.1"/>
    <property type="molecule type" value="Genomic_DNA"/>
</dbReference>
<feature type="compositionally biased region" description="Polar residues" evidence="1">
    <location>
        <begin position="40"/>
        <end position="52"/>
    </location>
</feature>
<dbReference type="Proteomes" id="UP000077684">
    <property type="component" value="Unassembled WGS sequence"/>
</dbReference>
<organism evidence="3 4">
    <name type="scientific">Tilletia controversa</name>
    <name type="common">dwarf bunt fungus</name>
    <dbReference type="NCBI Taxonomy" id="13291"/>
    <lineage>
        <taxon>Eukaryota</taxon>
        <taxon>Fungi</taxon>
        <taxon>Dikarya</taxon>
        <taxon>Basidiomycota</taxon>
        <taxon>Ustilaginomycotina</taxon>
        <taxon>Exobasidiomycetes</taxon>
        <taxon>Tilletiales</taxon>
        <taxon>Tilletiaceae</taxon>
        <taxon>Tilletia</taxon>
    </lineage>
</organism>
<dbReference type="PANTHER" id="PTHR13490">
    <property type="entry name" value="MITOCHONDRIAL 28S RIBOSOMAL PROTEIN S28"/>
    <property type="match status" value="1"/>
</dbReference>
<protein>
    <recommendedName>
        <fullName evidence="2">Small ribosomal subunit protein mS35 mitochondrial conserved domain-containing protein</fullName>
    </recommendedName>
</protein>
<comment type="caution">
    <text evidence="3">The sequence shown here is derived from an EMBL/GenBank/DDBJ whole genome shotgun (WGS) entry which is preliminary data.</text>
</comment>
<evidence type="ECO:0000313" key="3">
    <source>
        <dbReference type="EMBL" id="KAE8252164.1"/>
    </source>
</evidence>
<keyword evidence="4" id="KW-1185">Reference proteome</keyword>
<feature type="region of interest" description="Disordered" evidence="1">
    <location>
        <begin position="24"/>
        <end position="60"/>
    </location>
</feature>
<feature type="domain" description="Small ribosomal subunit protein mS35 mitochondrial conserved" evidence="2">
    <location>
        <begin position="116"/>
        <end position="303"/>
    </location>
</feature>
<dbReference type="GO" id="GO:0032543">
    <property type="term" value="P:mitochondrial translation"/>
    <property type="evidence" value="ECO:0007669"/>
    <property type="project" value="InterPro"/>
</dbReference>
<dbReference type="InterPro" id="IPR039848">
    <property type="entry name" value="Ribosomal_mS35_mt"/>
</dbReference>
<evidence type="ECO:0000313" key="4">
    <source>
        <dbReference type="Proteomes" id="UP000077684"/>
    </source>
</evidence>
<evidence type="ECO:0000256" key="1">
    <source>
        <dbReference type="SAM" id="MobiDB-lite"/>
    </source>
</evidence>
<dbReference type="GO" id="GO:0005763">
    <property type="term" value="C:mitochondrial small ribosomal subunit"/>
    <property type="evidence" value="ECO:0007669"/>
    <property type="project" value="TreeGrafter"/>
</dbReference>
<reference evidence="3" key="2">
    <citation type="journal article" date="2019" name="IMA Fungus">
        <title>Genome sequencing and comparison of five Tilletia species to identify candidate genes for the detection of regulated species infecting wheat.</title>
        <authorList>
            <person name="Nguyen H.D.T."/>
            <person name="Sultana T."/>
            <person name="Kesanakurti P."/>
            <person name="Hambleton S."/>
        </authorList>
    </citation>
    <scope>NUCLEOTIDE SEQUENCE</scope>
    <source>
        <strain evidence="3">DAOMC 236426</strain>
    </source>
</reference>
<accession>A0A8X7MWJ5</accession>
<proteinExistence type="predicted"/>
<dbReference type="InterPro" id="IPR019349">
    <property type="entry name" value="Ribosomal_mS35_mit"/>
</dbReference>